<dbReference type="Gene3D" id="3.40.50.980">
    <property type="match status" value="1"/>
</dbReference>
<dbReference type="InterPro" id="IPR029058">
    <property type="entry name" value="AB_hydrolase_fold"/>
</dbReference>
<dbReference type="Gene3D" id="1.10.1200.10">
    <property type="entry name" value="ACP-like"/>
    <property type="match status" value="1"/>
</dbReference>
<dbReference type="SUPFAM" id="SSF56801">
    <property type="entry name" value="Acetyl-CoA synthetase-like"/>
    <property type="match status" value="1"/>
</dbReference>
<evidence type="ECO:0000259" key="6">
    <source>
        <dbReference type="PROSITE" id="PS50075"/>
    </source>
</evidence>
<comment type="similarity">
    <text evidence="2">Belongs to the ATP-dependent AMP-binding enzyme family.</text>
</comment>
<dbReference type="Pfam" id="PF13193">
    <property type="entry name" value="AMP-binding_C"/>
    <property type="match status" value="1"/>
</dbReference>
<evidence type="ECO:0000256" key="4">
    <source>
        <dbReference type="ARBA" id="ARBA00022553"/>
    </source>
</evidence>
<dbReference type="Proteomes" id="UP000027778">
    <property type="component" value="Unassembled WGS sequence"/>
</dbReference>
<keyword evidence="3" id="KW-0596">Phosphopantetheine</keyword>
<dbReference type="InterPro" id="IPR006162">
    <property type="entry name" value="Ppantetheine_attach_site"/>
</dbReference>
<dbReference type="Pfam" id="PF00550">
    <property type="entry name" value="PP-binding"/>
    <property type="match status" value="1"/>
</dbReference>
<protein>
    <recommendedName>
        <fullName evidence="6">Carrier domain-containing protein</fullName>
    </recommendedName>
</protein>
<dbReference type="GO" id="GO:0031177">
    <property type="term" value="F:phosphopantetheine binding"/>
    <property type="evidence" value="ECO:0007669"/>
    <property type="project" value="InterPro"/>
</dbReference>
<organism evidence="7 8">
    <name type="scientific">Bacillus gaemokensis</name>
    <dbReference type="NCBI Taxonomy" id="574375"/>
    <lineage>
        <taxon>Bacteria</taxon>
        <taxon>Bacillati</taxon>
        <taxon>Bacillota</taxon>
        <taxon>Bacilli</taxon>
        <taxon>Bacillales</taxon>
        <taxon>Bacillaceae</taxon>
        <taxon>Bacillus</taxon>
        <taxon>Bacillus cereus group</taxon>
    </lineage>
</organism>
<evidence type="ECO:0000313" key="7">
    <source>
        <dbReference type="EMBL" id="KEK20052.1"/>
    </source>
</evidence>
<dbReference type="InterPro" id="IPR025110">
    <property type="entry name" value="AMP-bd_C"/>
</dbReference>
<keyword evidence="8" id="KW-1185">Reference proteome</keyword>
<dbReference type="FunFam" id="1.10.1200.10:FF:000005">
    <property type="entry name" value="Nonribosomal peptide synthetase 1"/>
    <property type="match status" value="1"/>
</dbReference>
<accession>A0A073K0T6</accession>
<dbReference type="InterPro" id="IPR000873">
    <property type="entry name" value="AMP-dep_synth/lig_dom"/>
</dbReference>
<dbReference type="GO" id="GO:0005829">
    <property type="term" value="C:cytosol"/>
    <property type="evidence" value="ECO:0007669"/>
    <property type="project" value="TreeGrafter"/>
</dbReference>
<dbReference type="EMBL" id="JOTM01000102">
    <property type="protein sequence ID" value="KEK20052.1"/>
    <property type="molecule type" value="Genomic_DNA"/>
</dbReference>
<dbReference type="eggNOG" id="COG1020">
    <property type="taxonomic scope" value="Bacteria"/>
</dbReference>
<dbReference type="Pfam" id="PF00975">
    <property type="entry name" value="Thioesterase"/>
    <property type="match status" value="1"/>
</dbReference>
<evidence type="ECO:0000256" key="3">
    <source>
        <dbReference type="ARBA" id="ARBA00022450"/>
    </source>
</evidence>
<evidence type="ECO:0000313" key="8">
    <source>
        <dbReference type="Proteomes" id="UP000027778"/>
    </source>
</evidence>
<comment type="cofactor">
    <cofactor evidence="1">
        <name>pantetheine 4'-phosphate</name>
        <dbReference type="ChEBI" id="CHEBI:47942"/>
    </cofactor>
</comment>
<dbReference type="GO" id="GO:0017000">
    <property type="term" value="P:antibiotic biosynthetic process"/>
    <property type="evidence" value="ECO:0007669"/>
    <property type="project" value="UniProtKB-KW"/>
</dbReference>
<dbReference type="InterPro" id="IPR020806">
    <property type="entry name" value="PKS_PP-bd"/>
</dbReference>
<dbReference type="FunFam" id="2.30.38.10:FF:000001">
    <property type="entry name" value="Non-ribosomal peptide synthetase PvdI"/>
    <property type="match status" value="1"/>
</dbReference>
<evidence type="ECO:0000256" key="1">
    <source>
        <dbReference type="ARBA" id="ARBA00001957"/>
    </source>
</evidence>
<dbReference type="Gene3D" id="3.30.300.30">
    <property type="match status" value="1"/>
</dbReference>
<dbReference type="FunFam" id="3.30.300.30:FF:000010">
    <property type="entry name" value="Enterobactin synthetase component F"/>
    <property type="match status" value="1"/>
</dbReference>
<dbReference type="Pfam" id="PF00501">
    <property type="entry name" value="AMP-binding"/>
    <property type="match status" value="1"/>
</dbReference>
<dbReference type="SUPFAM" id="SSF53474">
    <property type="entry name" value="alpha/beta-Hydrolases"/>
    <property type="match status" value="1"/>
</dbReference>
<feature type="domain" description="Carrier" evidence="6">
    <location>
        <begin position="256"/>
        <end position="331"/>
    </location>
</feature>
<gene>
    <name evidence="7" type="ORF">BAGA_05140</name>
</gene>
<dbReference type="RefSeq" id="WP_033679205.1">
    <property type="nucleotide sequence ID" value="NZ_JOTM01000102.1"/>
</dbReference>
<dbReference type="Gene3D" id="1.10.287.490">
    <property type="entry name" value="Helix hairpin bin"/>
    <property type="match status" value="1"/>
</dbReference>
<reference evidence="7 8" key="1">
    <citation type="submission" date="2014-06" db="EMBL/GenBank/DDBJ databases">
        <title>Draft genome sequence of Bacillus gaemokensis JCM 15801 (MCCC 1A00707).</title>
        <authorList>
            <person name="Lai Q."/>
            <person name="Liu Y."/>
            <person name="Shao Z."/>
        </authorList>
    </citation>
    <scope>NUCLEOTIDE SEQUENCE [LARGE SCALE GENOMIC DNA]</scope>
    <source>
        <strain evidence="7 8">JCM 15801</strain>
    </source>
</reference>
<dbReference type="STRING" id="574375.AZF08_27900"/>
<dbReference type="PROSITE" id="PS50075">
    <property type="entry name" value="CARRIER"/>
    <property type="match status" value="1"/>
</dbReference>
<dbReference type="PANTHER" id="PTHR45527:SF1">
    <property type="entry name" value="FATTY ACID SYNTHASE"/>
    <property type="match status" value="1"/>
</dbReference>
<sequence>ATYLEPNQIPFLKKLITAGSSSSIQLVNKWRDHVMYVNAYGPTEDSICSTVWTSRDELADNKCIPIGRPIYNHQVYIMDKAGQLLPIGVAGELCIAGSGVARGYLNRLDLTKEKFVENPFSPEEKMYKTGDLARWLPDGNIEYLGRMDHQVKIRGNRIEIGEVETELLKIEMIQEAIIIAQEDKDGLKQLCAYYVGDDSLTVGKLRSELSKELPNYMIPSYFVKLTQMPLTPNGKVDRKVLLELEGNLQTGMEYEAPRTVVEVRLAEIWKEVLGLEQIGIRENFFDIGGHSLKVLQLIRKVSQSIGVNLPYRVVFDTPTIETMAQQIMKSQLGMEKNTNFLKLNDKGYINIFCFPSTISGLGMEYFEMAKRLENQCVLYAYDFIDYYSNYVDMINEYVESIVSIQEQGPYVFLGYSAGGNLAFEIAKVMEQKGLEISDIIMLDTSLMNPEMQKLREELLESDMDNNENISEWFKQVQDIPSVKNKSYCYEKYMKQLNNSGIVQSNIHNLVVKGLDKSNWSNATIKTYVEYEGFGNHNELLNRKFIDANVGIIKLALNEIIERNVEMNLV</sequence>
<name>A0A073K0T6_9BACI</name>
<dbReference type="InterPro" id="IPR009081">
    <property type="entry name" value="PP-bd_ACP"/>
</dbReference>
<evidence type="ECO:0000256" key="5">
    <source>
        <dbReference type="ARBA" id="ARBA00023194"/>
    </source>
</evidence>
<dbReference type="PANTHER" id="PTHR45527">
    <property type="entry name" value="NONRIBOSOMAL PEPTIDE SYNTHETASE"/>
    <property type="match status" value="1"/>
</dbReference>
<keyword evidence="4" id="KW-0597">Phosphoprotein</keyword>
<dbReference type="InterPro" id="IPR036736">
    <property type="entry name" value="ACP-like_sf"/>
</dbReference>
<dbReference type="InterPro" id="IPR001031">
    <property type="entry name" value="Thioesterase"/>
</dbReference>
<dbReference type="Gene3D" id="2.30.38.10">
    <property type="entry name" value="Luciferase, Domain 3"/>
    <property type="match status" value="1"/>
</dbReference>
<comment type="caution">
    <text evidence="7">The sequence shown here is derived from an EMBL/GenBank/DDBJ whole genome shotgun (WGS) entry which is preliminary data.</text>
</comment>
<dbReference type="GO" id="GO:0043041">
    <property type="term" value="P:amino acid activation for nonribosomal peptide biosynthetic process"/>
    <property type="evidence" value="ECO:0007669"/>
    <property type="project" value="TreeGrafter"/>
</dbReference>
<dbReference type="InterPro" id="IPR045851">
    <property type="entry name" value="AMP-bd_C_sf"/>
</dbReference>
<dbReference type="PROSITE" id="PS00012">
    <property type="entry name" value="PHOSPHOPANTETHEINE"/>
    <property type="match status" value="1"/>
</dbReference>
<dbReference type="Gene3D" id="3.40.50.1820">
    <property type="entry name" value="alpha/beta hydrolase"/>
    <property type="match status" value="1"/>
</dbReference>
<evidence type="ECO:0000256" key="2">
    <source>
        <dbReference type="ARBA" id="ARBA00006432"/>
    </source>
</evidence>
<keyword evidence="5" id="KW-0045">Antibiotic biosynthesis</keyword>
<dbReference type="AlphaFoldDB" id="A0A073K0T6"/>
<feature type="non-terminal residue" evidence="7">
    <location>
        <position position="1"/>
    </location>
</feature>
<proteinExistence type="inferred from homology"/>
<dbReference type="SUPFAM" id="SSF47336">
    <property type="entry name" value="ACP-like"/>
    <property type="match status" value="1"/>
</dbReference>
<dbReference type="GO" id="GO:0044550">
    <property type="term" value="P:secondary metabolite biosynthetic process"/>
    <property type="evidence" value="ECO:0007669"/>
    <property type="project" value="TreeGrafter"/>
</dbReference>
<dbReference type="SMART" id="SM00823">
    <property type="entry name" value="PKS_PP"/>
    <property type="match status" value="1"/>
</dbReference>